<evidence type="ECO:0000256" key="9">
    <source>
        <dbReference type="RuleBase" id="RU003357"/>
    </source>
</evidence>
<evidence type="ECO:0000259" key="12">
    <source>
        <dbReference type="Pfam" id="PF07715"/>
    </source>
</evidence>
<dbReference type="PROSITE" id="PS52016">
    <property type="entry name" value="TONB_DEPENDENT_REC_3"/>
    <property type="match status" value="1"/>
</dbReference>
<feature type="chain" id="PRO_5047138205" evidence="10">
    <location>
        <begin position="21"/>
        <end position="1024"/>
    </location>
</feature>
<feature type="domain" description="TonB-dependent receptor-like beta-barrel" evidence="11">
    <location>
        <begin position="438"/>
        <end position="979"/>
    </location>
</feature>
<name>A0ABT7CI72_9BACT</name>
<dbReference type="InterPro" id="IPR012910">
    <property type="entry name" value="Plug_dom"/>
</dbReference>
<evidence type="ECO:0000256" key="5">
    <source>
        <dbReference type="ARBA" id="ARBA00023077"/>
    </source>
</evidence>
<proteinExistence type="inferred from homology"/>
<dbReference type="NCBIfam" id="TIGR04056">
    <property type="entry name" value="OMP_RagA_SusC"/>
    <property type="match status" value="1"/>
</dbReference>
<keyword evidence="7 8" id="KW-0998">Cell outer membrane</keyword>
<keyword evidence="13" id="KW-0675">Receptor</keyword>
<dbReference type="InterPro" id="IPR036942">
    <property type="entry name" value="Beta-barrel_TonB_sf"/>
</dbReference>
<reference evidence="13 14" key="1">
    <citation type="submission" date="2023-05" db="EMBL/GenBank/DDBJ databases">
        <authorList>
            <person name="Zhang X."/>
        </authorList>
    </citation>
    <scope>NUCLEOTIDE SEQUENCE [LARGE SCALE GENOMIC DNA]</scope>
    <source>
        <strain evidence="13 14">DM2B3-1</strain>
    </source>
</reference>
<evidence type="ECO:0000256" key="7">
    <source>
        <dbReference type="ARBA" id="ARBA00023237"/>
    </source>
</evidence>
<dbReference type="Gene3D" id="2.40.170.20">
    <property type="entry name" value="TonB-dependent receptor, beta-barrel domain"/>
    <property type="match status" value="1"/>
</dbReference>
<dbReference type="Proteomes" id="UP001228581">
    <property type="component" value="Unassembled WGS sequence"/>
</dbReference>
<dbReference type="RefSeq" id="WP_313995635.1">
    <property type="nucleotide sequence ID" value="NZ_JASJOT010000005.1"/>
</dbReference>
<evidence type="ECO:0000313" key="14">
    <source>
        <dbReference type="Proteomes" id="UP001228581"/>
    </source>
</evidence>
<comment type="caution">
    <text evidence="13">The sequence shown here is derived from an EMBL/GenBank/DDBJ whole genome shotgun (WGS) entry which is preliminary data.</text>
</comment>
<dbReference type="SUPFAM" id="SSF49464">
    <property type="entry name" value="Carboxypeptidase regulatory domain-like"/>
    <property type="match status" value="1"/>
</dbReference>
<evidence type="ECO:0000256" key="3">
    <source>
        <dbReference type="ARBA" id="ARBA00022452"/>
    </source>
</evidence>
<keyword evidence="2 8" id="KW-0813">Transport</keyword>
<dbReference type="EMBL" id="JASJOT010000005">
    <property type="protein sequence ID" value="MDJ1493442.1"/>
    <property type="molecule type" value="Genomic_DNA"/>
</dbReference>
<keyword evidence="14" id="KW-1185">Reference proteome</keyword>
<organism evidence="13 14">
    <name type="scientific">Xanthocytophaga flava</name>
    <dbReference type="NCBI Taxonomy" id="3048013"/>
    <lineage>
        <taxon>Bacteria</taxon>
        <taxon>Pseudomonadati</taxon>
        <taxon>Bacteroidota</taxon>
        <taxon>Cytophagia</taxon>
        <taxon>Cytophagales</taxon>
        <taxon>Rhodocytophagaceae</taxon>
        <taxon>Xanthocytophaga</taxon>
    </lineage>
</organism>
<keyword evidence="3 8" id="KW-1134">Transmembrane beta strand</keyword>
<evidence type="ECO:0000256" key="10">
    <source>
        <dbReference type="SAM" id="SignalP"/>
    </source>
</evidence>
<feature type="signal peptide" evidence="10">
    <location>
        <begin position="1"/>
        <end position="20"/>
    </location>
</feature>
<dbReference type="InterPro" id="IPR039426">
    <property type="entry name" value="TonB-dep_rcpt-like"/>
</dbReference>
<evidence type="ECO:0000256" key="6">
    <source>
        <dbReference type="ARBA" id="ARBA00023136"/>
    </source>
</evidence>
<dbReference type="InterPro" id="IPR023997">
    <property type="entry name" value="TonB-dep_OMP_SusC/RagA_CS"/>
</dbReference>
<keyword evidence="5 9" id="KW-0798">TonB box</keyword>
<keyword evidence="10" id="KW-0732">Signal</keyword>
<protein>
    <submittedName>
        <fullName evidence="13">TonB-dependent receptor</fullName>
    </submittedName>
</protein>
<accession>A0ABT7CI72</accession>
<dbReference type="Pfam" id="PF07715">
    <property type="entry name" value="Plug"/>
    <property type="match status" value="1"/>
</dbReference>
<dbReference type="InterPro" id="IPR037066">
    <property type="entry name" value="Plug_dom_sf"/>
</dbReference>
<dbReference type="InterPro" id="IPR000531">
    <property type="entry name" value="Beta-barrel_TonB"/>
</dbReference>
<keyword evidence="6 8" id="KW-0472">Membrane</keyword>
<dbReference type="Gene3D" id="2.170.130.10">
    <property type="entry name" value="TonB-dependent receptor, plug domain"/>
    <property type="match status" value="1"/>
</dbReference>
<dbReference type="InterPro" id="IPR008969">
    <property type="entry name" value="CarboxyPept-like_regulatory"/>
</dbReference>
<evidence type="ECO:0000259" key="11">
    <source>
        <dbReference type="Pfam" id="PF00593"/>
    </source>
</evidence>
<feature type="domain" description="TonB-dependent receptor plug" evidence="12">
    <location>
        <begin position="114"/>
        <end position="232"/>
    </location>
</feature>
<comment type="subcellular location">
    <subcellularLocation>
        <location evidence="1 8">Cell outer membrane</location>
        <topology evidence="1 8">Multi-pass membrane protein</topology>
    </subcellularLocation>
</comment>
<dbReference type="Gene3D" id="2.60.40.1120">
    <property type="entry name" value="Carboxypeptidase-like, regulatory domain"/>
    <property type="match status" value="1"/>
</dbReference>
<evidence type="ECO:0000256" key="1">
    <source>
        <dbReference type="ARBA" id="ARBA00004571"/>
    </source>
</evidence>
<evidence type="ECO:0000313" key="13">
    <source>
        <dbReference type="EMBL" id="MDJ1493442.1"/>
    </source>
</evidence>
<evidence type="ECO:0000256" key="8">
    <source>
        <dbReference type="PROSITE-ProRule" id="PRU01360"/>
    </source>
</evidence>
<dbReference type="Pfam" id="PF00593">
    <property type="entry name" value="TonB_dep_Rec_b-barrel"/>
    <property type="match status" value="1"/>
</dbReference>
<comment type="similarity">
    <text evidence="8 9">Belongs to the TonB-dependent receptor family.</text>
</comment>
<dbReference type="NCBIfam" id="TIGR04057">
    <property type="entry name" value="SusC_RagA_signa"/>
    <property type="match status" value="1"/>
</dbReference>
<dbReference type="InterPro" id="IPR023996">
    <property type="entry name" value="TonB-dep_OMP_SusC/RagA"/>
</dbReference>
<sequence length="1024" mass="113096">MRKLFLFSMCFFCISGWLIAQERTITGQVTSSTDQQPLPGVSVIIKGTSRGSSTDASGKYTLSVPENAILVFSFIGYLSKEVPVGNQSIVNVPLVTDVNELSEIVVTGYGSQIKRDVTGNIARVTSKEIENTPTPSLDAALQGRAAGVLVNQGTGKLGQAVQVRIRGASSISAGTQPLYVVDGIVLTTGDQSSSGGATNPLADINFNDVESFEILKDASAAAIYGSRAANGVVVITTKRGKSAKTNVTVNYQTGISQPTRKVRMLNATEYVNFYRQAAANSDRIEELDPASEDSYTTYMNGFFDYYSAETFGTDKAANTNWQNEIFLNDAPSNQIDLNVSGGSDKTRFFISGQYLDQKGILIGNAFNRISGRINLDQQVSKIFKFGFNLSLARSFNDRLSGDRQFDNPLQAIALTPISPIKDPTTGLAIGTPPGDPDLPNYYNPLINIGNAYYRQIGYRNISNVFGELTLLEGLTFRSEFGIDILNQQEEAYYNAKTNRNTSGANGLGQNYYTGVLNYTTNNYFSYNKVFGIHSLGLTLGTSYQQSQTKRNYIEGRQFPGEAYRLIQSAALKSGGFSRESNFRFLSYFLRANYKLNEKYLLSVSARIDGSSRFGKNSKYGFFPAASAGWVLSEEDWLKDNSFMSFLKLRTSYGLTGNAEIGNFPQLGLFAGDGNYGDTPGQRPYQLSNPNLKWETTTQTDVGVDFGFFNNRISGEIDYYFKETKDLLLNVNVPGSTGFPTIIQNVGKLQNQGWEFVLNTQNLVNEFKWTTSLNLSSNRNKVINIQGQIIEAGLENMSRVVEGQPIGVFYTAEYAGVDPTNGDALWYKNTLNADGSRDRTKTNDYTETQRVISGNPWPSLVGGITNTFSYKGFDLSIFFNGQYGNKLNFYGVGRYSSANGRYEDNQTADQLNAWTPENKNTNIPEARLFYNNGAQPSTRFIYDGSFLRLRTLTLGYTIPQSIINKVKISKARIYFSAQNLLTITKYKGWDPEVNADDIVSNIAQGYDFYSAPQAKTFLVGINVNF</sequence>
<keyword evidence="4 8" id="KW-0812">Transmembrane</keyword>
<evidence type="ECO:0000256" key="4">
    <source>
        <dbReference type="ARBA" id="ARBA00022692"/>
    </source>
</evidence>
<dbReference type="Pfam" id="PF13715">
    <property type="entry name" value="CarbopepD_reg_2"/>
    <property type="match status" value="1"/>
</dbReference>
<gene>
    <name evidence="13" type="ORF">QNI19_10910</name>
</gene>
<dbReference type="SUPFAM" id="SSF56935">
    <property type="entry name" value="Porins"/>
    <property type="match status" value="1"/>
</dbReference>
<evidence type="ECO:0000256" key="2">
    <source>
        <dbReference type="ARBA" id="ARBA00022448"/>
    </source>
</evidence>